<dbReference type="OrthoDB" id="9972690at2759"/>
<accession>A0A814W1M9</accession>
<sequence>MILLASIFLLLFTSFSSSVPSCNVSLWADFKDMTCSGTPNSTFIATVYNGSCTALPDDPTSSTYRFVYDAATKTVENFRVYNFKNCYPGLDLYFAKTPAPLNVCVPALIYLSPSSSSQIGGMVFSCTE</sequence>
<organism evidence="2 3">
    <name type="scientific">Adineta ricciae</name>
    <name type="common">Rotifer</name>
    <dbReference type="NCBI Taxonomy" id="249248"/>
    <lineage>
        <taxon>Eukaryota</taxon>
        <taxon>Metazoa</taxon>
        <taxon>Spiralia</taxon>
        <taxon>Gnathifera</taxon>
        <taxon>Rotifera</taxon>
        <taxon>Eurotatoria</taxon>
        <taxon>Bdelloidea</taxon>
        <taxon>Adinetida</taxon>
        <taxon>Adinetidae</taxon>
        <taxon>Adineta</taxon>
    </lineage>
</organism>
<feature type="chain" id="PRO_5032305063" evidence="1">
    <location>
        <begin position="19"/>
        <end position="128"/>
    </location>
</feature>
<dbReference type="Proteomes" id="UP000663852">
    <property type="component" value="Unassembled WGS sequence"/>
</dbReference>
<proteinExistence type="predicted"/>
<dbReference type="AlphaFoldDB" id="A0A814W1M9"/>
<dbReference type="EMBL" id="CAJNOJ010000146">
    <property type="protein sequence ID" value="CAF1196416.1"/>
    <property type="molecule type" value="Genomic_DNA"/>
</dbReference>
<keyword evidence="1" id="KW-0732">Signal</keyword>
<evidence type="ECO:0000313" key="2">
    <source>
        <dbReference type="EMBL" id="CAF1196416.1"/>
    </source>
</evidence>
<protein>
    <submittedName>
        <fullName evidence="2">Uncharacterized protein</fullName>
    </submittedName>
</protein>
<evidence type="ECO:0000256" key="1">
    <source>
        <dbReference type="SAM" id="SignalP"/>
    </source>
</evidence>
<reference evidence="2" key="1">
    <citation type="submission" date="2021-02" db="EMBL/GenBank/DDBJ databases">
        <authorList>
            <person name="Nowell W R."/>
        </authorList>
    </citation>
    <scope>NUCLEOTIDE SEQUENCE</scope>
</reference>
<feature type="signal peptide" evidence="1">
    <location>
        <begin position="1"/>
        <end position="18"/>
    </location>
</feature>
<evidence type="ECO:0000313" key="3">
    <source>
        <dbReference type="Proteomes" id="UP000663852"/>
    </source>
</evidence>
<name>A0A814W1M9_ADIRI</name>
<comment type="caution">
    <text evidence="2">The sequence shown here is derived from an EMBL/GenBank/DDBJ whole genome shotgun (WGS) entry which is preliminary data.</text>
</comment>
<gene>
    <name evidence="2" type="ORF">EDS130_LOCUS25108</name>
</gene>